<gene>
    <name evidence="1" type="ORF">GCM10011343_19420</name>
</gene>
<protein>
    <recommendedName>
        <fullName evidence="3">Ig-like domain (Group 2)</fullName>
    </recommendedName>
</protein>
<evidence type="ECO:0000313" key="2">
    <source>
        <dbReference type="Proteomes" id="UP000625735"/>
    </source>
</evidence>
<dbReference type="RefSeq" id="WP_188362371.1">
    <property type="nucleotide sequence ID" value="NZ_BMFG01000007.1"/>
</dbReference>
<keyword evidence="2" id="KW-1185">Reference proteome</keyword>
<dbReference type="InterPro" id="IPR008964">
    <property type="entry name" value="Invasin/intimin_cell_adhesion"/>
</dbReference>
<name>A0A916Y3J2_9FLAO</name>
<reference evidence="1" key="1">
    <citation type="journal article" date="2014" name="Int. J. Syst. Evol. Microbiol.">
        <title>Complete genome sequence of Corynebacterium casei LMG S-19264T (=DSM 44701T), isolated from a smear-ripened cheese.</title>
        <authorList>
            <consortium name="US DOE Joint Genome Institute (JGI-PGF)"/>
            <person name="Walter F."/>
            <person name="Albersmeier A."/>
            <person name="Kalinowski J."/>
            <person name="Ruckert C."/>
        </authorList>
    </citation>
    <scope>NUCLEOTIDE SEQUENCE</scope>
    <source>
        <strain evidence="1">CGMCC 1.12506</strain>
    </source>
</reference>
<organism evidence="1 2">
    <name type="scientific">Flavobacterium orientale</name>
    <dbReference type="NCBI Taxonomy" id="1756020"/>
    <lineage>
        <taxon>Bacteria</taxon>
        <taxon>Pseudomonadati</taxon>
        <taxon>Bacteroidota</taxon>
        <taxon>Flavobacteriia</taxon>
        <taxon>Flavobacteriales</taxon>
        <taxon>Flavobacteriaceae</taxon>
        <taxon>Flavobacterium</taxon>
    </lineage>
</organism>
<proteinExistence type="predicted"/>
<dbReference type="Proteomes" id="UP000625735">
    <property type="component" value="Unassembled WGS sequence"/>
</dbReference>
<sequence length="473" mass="52029">MKNKTSTNYYFVTQILIAFLLVFSSCERDISEDAVEATYPRIADIFTDNFVGMGADFIKFYEGSNFESFTIDRTQGYQSNTSIKINVPNASNPNGNYAGGIFMIDGVGRNLTGFNALTLWVKASRGVTIDQIGFGEDFGENKYMATLLNVDVDTGWSKVIIPFPDPSKLTNERGVFRYALGTQGTSGEAYSLWIDEIKFEKIETILQMQSSIEAGNNTEINTYQGTTNQVRGMQTVFNMPNATNLVVMCSPSYFEFVSSNPSIATVNSTGSISTLNQGIAVITASFNGNETVGSVTINSLGAFSFAPTPTRPSSQVISIFSNAYPNVPVNYFNGYWAPWQTTLSADFTVNNDNILHYTIFNFVGIEFSNPTVNATNMTHFHADFYFPGPIAPGRELRIIIVDFGANGVFGGGDDTRHSTTFLAPTLVSQNWVSIDIPFSAMPNLQSRSNLAQIIFEGGDNSSLYVDNIYFYNN</sequence>
<comment type="caution">
    <text evidence="1">The sequence shown here is derived from an EMBL/GenBank/DDBJ whole genome shotgun (WGS) entry which is preliminary data.</text>
</comment>
<dbReference type="PROSITE" id="PS51257">
    <property type="entry name" value="PROKAR_LIPOPROTEIN"/>
    <property type="match status" value="1"/>
</dbReference>
<dbReference type="AlphaFoldDB" id="A0A916Y3J2"/>
<accession>A0A916Y3J2</accession>
<evidence type="ECO:0008006" key="3">
    <source>
        <dbReference type="Google" id="ProtNLM"/>
    </source>
</evidence>
<dbReference type="SUPFAM" id="SSF49785">
    <property type="entry name" value="Galactose-binding domain-like"/>
    <property type="match status" value="1"/>
</dbReference>
<dbReference type="Gene3D" id="2.60.120.430">
    <property type="entry name" value="Galactose-binding lectin"/>
    <property type="match status" value="2"/>
</dbReference>
<dbReference type="InterPro" id="IPR008979">
    <property type="entry name" value="Galactose-bd-like_sf"/>
</dbReference>
<dbReference type="Gene3D" id="2.60.40.1080">
    <property type="match status" value="1"/>
</dbReference>
<dbReference type="SUPFAM" id="SSF49373">
    <property type="entry name" value="Invasin/intimin cell-adhesion fragments"/>
    <property type="match status" value="1"/>
</dbReference>
<dbReference type="EMBL" id="BMFG01000007">
    <property type="protein sequence ID" value="GGD29375.1"/>
    <property type="molecule type" value="Genomic_DNA"/>
</dbReference>
<reference evidence="1" key="2">
    <citation type="submission" date="2020-09" db="EMBL/GenBank/DDBJ databases">
        <authorList>
            <person name="Sun Q."/>
            <person name="Zhou Y."/>
        </authorList>
    </citation>
    <scope>NUCLEOTIDE SEQUENCE</scope>
    <source>
        <strain evidence="1">CGMCC 1.12506</strain>
    </source>
</reference>
<evidence type="ECO:0000313" key="1">
    <source>
        <dbReference type="EMBL" id="GGD29375.1"/>
    </source>
</evidence>